<dbReference type="CDD" id="cd00156">
    <property type="entry name" value="REC"/>
    <property type="match status" value="1"/>
</dbReference>
<name>A0A656HGA8_THINJ</name>
<dbReference type="InterPro" id="IPR036890">
    <property type="entry name" value="HATPase_C_sf"/>
</dbReference>
<feature type="domain" description="Histidine kinase" evidence="8">
    <location>
        <begin position="230"/>
        <end position="443"/>
    </location>
</feature>
<organism evidence="10 11">
    <name type="scientific">Thiothrix nivea (strain ATCC 35100 / DSM 5205 / JP2)</name>
    <dbReference type="NCBI Taxonomy" id="870187"/>
    <lineage>
        <taxon>Bacteria</taxon>
        <taxon>Pseudomonadati</taxon>
        <taxon>Pseudomonadota</taxon>
        <taxon>Gammaproteobacteria</taxon>
        <taxon>Thiotrichales</taxon>
        <taxon>Thiotrichaceae</taxon>
        <taxon>Thiothrix</taxon>
    </lineage>
</organism>
<evidence type="ECO:0000256" key="4">
    <source>
        <dbReference type="ARBA" id="ARBA00022679"/>
    </source>
</evidence>
<dbReference type="FunFam" id="3.30.565.10:FF:000049">
    <property type="entry name" value="Two-component sensor histidine kinase"/>
    <property type="match status" value="1"/>
</dbReference>
<dbReference type="SMART" id="SM00387">
    <property type="entry name" value="HATPase_c"/>
    <property type="match status" value="1"/>
</dbReference>
<sequence>MPDSPEHAIQHEKLRLLYRNLKASLPGNLVVCFILNGVFWEEVSQAYIVGWALSLKALLLARYLDYRQFWSGQFEKLPTRYWEWRFTAGTALTGVMWGILFTLFLMPEKPDYVLFILGIYTILITIANITTAARMPAFLAFLLPTSLPLIVSLLWVGETLYTVMGISFLMFVAVNVFICHIYSRNIHRTIKLQIENAQLIQRLENEKYRAEKNQSVAEQAMQAKDKFLAAASHDLRQPLHTQGLYLDAIESFVHPKGVGHLGALRKTNAALSSLFDSLLDVSRLNAGIVEAAPIHVCLNRVLLRLRDEFQPHAARKGLFLKLECENLPVFTDPVLLERIVRNLLANAIRYTHAGVIALSCHQVGKDQVRVLVSDTGIGIPEHEQPHIFDEYYQLDNPERDRSKGLGLGLAIVKKLCQLLDISITCQSAVGEGSTFTLHVPLGDAELVRQERKPAQIIPLEGVRVLVIDDEPDILASMGHLLGSWGCLPITAESATEALQTIDRSGLQPDLIIADYRLRAGQTGAEAIATIHRHCQRAIPAMIVTGDTSRERLREANASGLYLLHKPVAPGQLRATMNQLIKA</sequence>
<dbReference type="GO" id="GO:0009927">
    <property type="term" value="F:histidine phosphotransfer kinase activity"/>
    <property type="evidence" value="ECO:0007669"/>
    <property type="project" value="TreeGrafter"/>
</dbReference>
<dbReference type="EC" id="2.7.13.3" evidence="2"/>
<evidence type="ECO:0000313" key="10">
    <source>
        <dbReference type="EMBL" id="EIJ34065.1"/>
    </source>
</evidence>
<dbReference type="Gene3D" id="3.40.50.2300">
    <property type="match status" value="1"/>
</dbReference>
<keyword evidence="5 10" id="KW-0418">Kinase</keyword>
<dbReference type="RefSeq" id="WP_002708008.1">
    <property type="nucleotide sequence ID" value="NZ_JH651384.1"/>
</dbReference>
<evidence type="ECO:0000256" key="5">
    <source>
        <dbReference type="ARBA" id="ARBA00022777"/>
    </source>
</evidence>
<feature type="transmembrane region" description="Helical" evidence="7">
    <location>
        <begin position="161"/>
        <end position="182"/>
    </location>
</feature>
<dbReference type="InterPro" id="IPR004358">
    <property type="entry name" value="Sig_transdc_His_kin-like_C"/>
</dbReference>
<evidence type="ECO:0000259" key="8">
    <source>
        <dbReference type="PROSITE" id="PS50109"/>
    </source>
</evidence>
<dbReference type="PANTHER" id="PTHR43047:SF9">
    <property type="entry name" value="HISTIDINE KINASE"/>
    <property type="match status" value="1"/>
</dbReference>
<feature type="transmembrane region" description="Helical" evidence="7">
    <location>
        <begin position="84"/>
        <end position="106"/>
    </location>
</feature>
<keyword evidence="7" id="KW-0472">Membrane</keyword>
<evidence type="ECO:0000256" key="6">
    <source>
        <dbReference type="PROSITE-ProRule" id="PRU00169"/>
    </source>
</evidence>
<dbReference type="GO" id="GO:0000155">
    <property type="term" value="F:phosphorelay sensor kinase activity"/>
    <property type="evidence" value="ECO:0007669"/>
    <property type="project" value="InterPro"/>
</dbReference>
<feature type="transmembrane region" description="Helical" evidence="7">
    <location>
        <begin position="112"/>
        <end position="130"/>
    </location>
</feature>
<evidence type="ECO:0000256" key="3">
    <source>
        <dbReference type="ARBA" id="ARBA00022553"/>
    </source>
</evidence>
<keyword evidence="7" id="KW-0812">Transmembrane</keyword>
<dbReference type="InterPro" id="IPR005467">
    <property type="entry name" value="His_kinase_dom"/>
</dbReference>
<dbReference type="PRINTS" id="PR00344">
    <property type="entry name" value="BCTRLSENSOR"/>
</dbReference>
<dbReference type="AlphaFoldDB" id="A0A656HGA8"/>
<dbReference type="PANTHER" id="PTHR43047">
    <property type="entry name" value="TWO-COMPONENT HISTIDINE PROTEIN KINASE"/>
    <property type="match status" value="1"/>
</dbReference>
<feature type="modified residue" description="4-aspartylphosphate" evidence="6">
    <location>
        <position position="514"/>
    </location>
</feature>
<dbReference type="Pfam" id="PF00072">
    <property type="entry name" value="Response_reg"/>
    <property type="match status" value="1"/>
</dbReference>
<dbReference type="OrthoDB" id="9792854at2"/>
<feature type="domain" description="Response regulatory" evidence="9">
    <location>
        <begin position="463"/>
        <end position="580"/>
    </location>
</feature>
<feature type="transmembrane region" description="Helical" evidence="7">
    <location>
        <begin position="21"/>
        <end position="40"/>
    </location>
</feature>
<dbReference type="CDD" id="cd00082">
    <property type="entry name" value="HisKA"/>
    <property type="match status" value="1"/>
</dbReference>
<evidence type="ECO:0000259" key="9">
    <source>
        <dbReference type="PROSITE" id="PS50110"/>
    </source>
</evidence>
<reference evidence="11" key="1">
    <citation type="journal article" date="2011" name="Stand. Genomic Sci.">
        <title>Genome sequence of the filamentous, gliding Thiothrix nivea neotype strain (JP2(T)).</title>
        <authorList>
            <person name="Lapidus A."/>
            <person name="Nolan M."/>
            <person name="Lucas S."/>
            <person name="Glavina Del Rio T."/>
            <person name="Tice H."/>
            <person name="Cheng J.F."/>
            <person name="Tapia R."/>
            <person name="Han C."/>
            <person name="Goodwin L."/>
            <person name="Pitluck S."/>
            <person name="Liolios K."/>
            <person name="Pagani I."/>
            <person name="Ivanova N."/>
            <person name="Huntemann M."/>
            <person name="Mavromatis K."/>
            <person name="Mikhailova N."/>
            <person name="Pati A."/>
            <person name="Chen A."/>
            <person name="Palaniappan K."/>
            <person name="Land M."/>
            <person name="Brambilla E.M."/>
            <person name="Rohde M."/>
            <person name="Abt B."/>
            <person name="Verbarg S."/>
            <person name="Goker M."/>
            <person name="Bristow J."/>
            <person name="Eisen J.A."/>
            <person name="Markowitz V."/>
            <person name="Hugenholtz P."/>
            <person name="Kyrpides N.C."/>
            <person name="Klenk H.P."/>
            <person name="Woyke T."/>
        </authorList>
    </citation>
    <scope>NUCLEOTIDE SEQUENCE [LARGE SCALE GENOMIC DNA]</scope>
    <source>
        <strain evidence="11">ATCC 35100 / DSM 5205 / JP2</strain>
    </source>
</reference>
<dbReference type="InterPro" id="IPR003594">
    <property type="entry name" value="HATPase_dom"/>
</dbReference>
<dbReference type="SMART" id="SM00388">
    <property type="entry name" value="HisKA"/>
    <property type="match status" value="1"/>
</dbReference>
<keyword evidence="11" id="KW-1185">Reference proteome</keyword>
<dbReference type="Proteomes" id="UP000005317">
    <property type="component" value="Unassembled WGS sequence"/>
</dbReference>
<dbReference type="EMBL" id="JH651384">
    <property type="protein sequence ID" value="EIJ34065.1"/>
    <property type="molecule type" value="Genomic_DNA"/>
</dbReference>
<keyword evidence="4" id="KW-0808">Transferase</keyword>
<dbReference type="GO" id="GO:0005886">
    <property type="term" value="C:plasma membrane"/>
    <property type="evidence" value="ECO:0007669"/>
    <property type="project" value="TreeGrafter"/>
</dbReference>
<dbReference type="Pfam" id="PF02518">
    <property type="entry name" value="HATPase_c"/>
    <property type="match status" value="1"/>
</dbReference>
<comment type="catalytic activity">
    <reaction evidence="1">
        <text>ATP + protein L-histidine = ADP + protein N-phospho-L-histidine.</text>
        <dbReference type="EC" id="2.7.13.3"/>
    </reaction>
</comment>
<dbReference type="InterPro" id="IPR011006">
    <property type="entry name" value="CheY-like_superfamily"/>
</dbReference>
<evidence type="ECO:0000256" key="2">
    <source>
        <dbReference type="ARBA" id="ARBA00012438"/>
    </source>
</evidence>
<dbReference type="InterPro" id="IPR036097">
    <property type="entry name" value="HisK_dim/P_sf"/>
</dbReference>
<dbReference type="Gene3D" id="1.10.287.130">
    <property type="match status" value="1"/>
</dbReference>
<dbReference type="PROSITE" id="PS50110">
    <property type="entry name" value="RESPONSE_REGULATORY"/>
    <property type="match status" value="1"/>
</dbReference>
<proteinExistence type="predicted"/>
<dbReference type="InterPro" id="IPR001789">
    <property type="entry name" value="Sig_transdc_resp-reg_receiver"/>
</dbReference>
<keyword evidence="3 6" id="KW-0597">Phosphoprotein</keyword>
<dbReference type="PROSITE" id="PS50109">
    <property type="entry name" value="HIS_KIN"/>
    <property type="match status" value="1"/>
</dbReference>
<dbReference type="SUPFAM" id="SSF52172">
    <property type="entry name" value="CheY-like"/>
    <property type="match status" value="1"/>
</dbReference>
<dbReference type="SUPFAM" id="SSF55874">
    <property type="entry name" value="ATPase domain of HSP90 chaperone/DNA topoisomerase II/histidine kinase"/>
    <property type="match status" value="1"/>
</dbReference>
<dbReference type="Pfam" id="PF00512">
    <property type="entry name" value="HisKA"/>
    <property type="match status" value="1"/>
</dbReference>
<dbReference type="InterPro" id="IPR003661">
    <property type="entry name" value="HisK_dim/P_dom"/>
</dbReference>
<protein>
    <recommendedName>
        <fullName evidence="2">histidine kinase</fullName>
        <ecNumber evidence="2">2.7.13.3</ecNumber>
    </recommendedName>
</protein>
<dbReference type="Gene3D" id="3.30.565.10">
    <property type="entry name" value="Histidine kinase-like ATPase, C-terminal domain"/>
    <property type="match status" value="1"/>
</dbReference>
<keyword evidence="7" id="KW-1133">Transmembrane helix</keyword>
<dbReference type="SMART" id="SM00448">
    <property type="entry name" value="REC"/>
    <property type="match status" value="1"/>
</dbReference>
<dbReference type="SUPFAM" id="SSF47384">
    <property type="entry name" value="Homodimeric domain of signal transducing histidine kinase"/>
    <property type="match status" value="1"/>
</dbReference>
<evidence type="ECO:0000313" key="11">
    <source>
        <dbReference type="Proteomes" id="UP000005317"/>
    </source>
</evidence>
<evidence type="ECO:0000256" key="7">
    <source>
        <dbReference type="SAM" id="Phobius"/>
    </source>
</evidence>
<feature type="transmembrane region" description="Helical" evidence="7">
    <location>
        <begin position="46"/>
        <end position="64"/>
    </location>
</feature>
<evidence type="ECO:0000256" key="1">
    <source>
        <dbReference type="ARBA" id="ARBA00000085"/>
    </source>
</evidence>
<accession>A0A656HGA8</accession>
<gene>
    <name evidence="10" type="ORF">Thini_1462</name>
</gene>
<feature type="transmembrane region" description="Helical" evidence="7">
    <location>
        <begin position="137"/>
        <end position="155"/>
    </location>
</feature>